<name>A0A0E0K1Z9_ORYPU</name>
<dbReference type="EnsemblPlants" id="OPUNC02G20880.1">
    <property type="protein sequence ID" value="OPUNC02G20880.1"/>
    <property type="gene ID" value="OPUNC02G20880"/>
</dbReference>
<dbReference type="HOGENOM" id="CLU_1009662_0_0_1"/>
<organism evidence="1">
    <name type="scientific">Oryza punctata</name>
    <name type="common">Red rice</name>
    <dbReference type="NCBI Taxonomy" id="4537"/>
    <lineage>
        <taxon>Eukaryota</taxon>
        <taxon>Viridiplantae</taxon>
        <taxon>Streptophyta</taxon>
        <taxon>Embryophyta</taxon>
        <taxon>Tracheophyta</taxon>
        <taxon>Spermatophyta</taxon>
        <taxon>Magnoliopsida</taxon>
        <taxon>Liliopsida</taxon>
        <taxon>Poales</taxon>
        <taxon>Poaceae</taxon>
        <taxon>BOP clade</taxon>
        <taxon>Oryzoideae</taxon>
        <taxon>Oryzeae</taxon>
        <taxon>Oryzinae</taxon>
        <taxon>Oryza</taxon>
    </lineage>
</organism>
<dbReference type="AlphaFoldDB" id="A0A0E0K1Z9"/>
<evidence type="ECO:0000313" key="1">
    <source>
        <dbReference type="EnsemblPlants" id="OPUNC02G20880.1"/>
    </source>
</evidence>
<keyword evidence="2" id="KW-1185">Reference proteome</keyword>
<reference evidence="1" key="2">
    <citation type="submission" date="2018-05" db="EMBL/GenBank/DDBJ databases">
        <title>OpunRS2 (Oryza punctata Reference Sequence Version 2).</title>
        <authorList>
            <person name="Zhang J."/>
            <person name="Kudrna D."/>
            <person name="Lee S."/>
            <person name="Talag J."/>
            <person name="Welchert J."/>
            <person name="Wing R.A."/>
        </authorList>
    </citation>
    <scope>NUCLEOTIDE SEQUENCE [LARGE SCALE GENOMIC DNA]</scope>
</reference>
<sequence>MQRCRHHHTSSSTWTKLSGNCSEEPVTFSFLIICIYGDVLAVGLVVRSRALASALVISHGNAGAGSGSGVDVDVDLAAGVAVGRGAGAGGDGRGIDLVAGVAVVGRDSGSEIDLFGDGVVGAGSGDELAALSPGMAAGIGGGVDLVAGVAASVSRGAGTGAGGGVDLVARAFYDASRHGHGSSDGAVNIAWSRVDDHIVAGVSGAGAGDIALEVRYLGHGAGNGLSKLPGIVVVVVADWLSATMLGLVLVRETSLPWKSATSGMALAMISASPMGL</sequence>
<dbReference type="Proteomes" id="UP000026962">
    <property type="component" value="Chromosome 2"/>
</dbReference>
<accession>A0A0E0K1Z9</accession>
<dbReference type="Gramene" id="OPUNC02G20880.1">
    <property type="protein sequence ID" value="OPUNC02G20880.1"/>
    <property type="gene ID" value="OPUNC02G20880"/>
</dbReference>
<reference evidence="1" key="1">
    <citation type="submission" date="2015-04" db="UniProtKB">
        <authorList>
            <consortium name="EnsemblPlants"/>
        </authorList>
    </citation>
    <scope>IDENTIFICATION</scope>
</reference>
<protein>
    <submittedName>
        <fullName evidence="1">Uncharacterized protein</fullName>
    </submittedName>
</protein>
<proteinExistence type="predicted"/>
<evidence type="ECO:0000313" key="2">
    <source>
        <dbReference type="Proteomes" id="UP000026962"/>
    </source>
</evidence>